<comment type="caution">
    <text evidence="2">The sequence shown here is derived from an EMBL/GenBank/DDBJ whole genome shotgun (WGS) entry which is preliminary data.</text>
</comment>
<evidence type="ECO:0000313" key="2">
    <source>
        <dbReference type="EMBL" id="CAF4030183.1"/>
    </source>
</evidence>
<feature type="non-terminal residue" evidence="2">
    <location>
        <position position="1"/>
    </location>
</feature>
<dbReference type="EMBL" id="CAJOBC010016840">
    <property type="protein sequence ID" value="CAF4030183.1"/>
    <property type="molecule type" value="Genomic_DNA"/>
</dbReference>
<gene>
    <name evidence="2" type="ORF">SRO942_LOCUS26539</name>
</gene>
<feature type="region of interest" description="Disordered" evidence="1">
    <location>
        <begin position="1"/>
        <end position="75"/>
    </location>
</feature>
<proteinExistence type="predicted"/>
<evidence type="ECO:0000313" key="3">
    <source>
        <dbReference type="Proteomes" id="UP000681722"/>
    </source>
</evidence>
<evidence type="ECO:0000256" key="1">
    <source>
        <dbReference type="SAM" id="MobiDB-lite"/>
    </source>
</evidence>
<feature type="compositionally biased region" description="Basic and acidic residues" evidence="1">
    <location>
        <begin position="22"/>
        <end position="44"/>
    </location>
</feature>
<feature type="compositionally biased region" description="Acidic residues" evidence="1">
    <location>
        <begin position="45"/>
        <end position="55"/>
    </location>
</feature>
<feature type="non-terminal residue" evidence="2">
    <location>
        <position position="75"/>
    </location>
</feature>
<reference evidence="2" key="1">
    <citation type="submission" date="2021-02" db="EMBL/GenBank/DDBJ databases">
        <authorList>
            <person name="Nowell W R."/>
        </authorList>
    </citation>
    <scope>NUCLEOTIDE SEQUENCE</scope>
</reference>
<sequence length="75" mass="8706">QQQQSIDNGDDYDEPVEEEDEVRSRMEIENSSKADQHYNHSKQEEGDDENEGVLEDDVHSRAGDFPAANEQQERR</sequence>
<protein>
    <submittedName>
        <fullName evidence="2">Uncharacterized protein</fullName>
    </submittedName>
</protein>
<organism evidence="2 3">
    <name type="scientific">Didymodactylos carnosus</name>
    <dbReference type="NCBI Taxonomy" id="1234261"/>
    <lineage>
        <taxon>Eukaryota</taxon>
        <taxon>Metazoa</taxon>
        <taxon>Spiralia</taxon>
        <taxon>Gnathifera</taxon>
        <taxon>Rotifera</taxon>
        <taxon>Eurotatoria</taxon>
        <taxon>Bdelloidea</taxon>
        <taxon>Philodinida</taxon>
        <taxon>Philodinidae</taxon>
        <taxon>Didymodactylos</taxon>
    </lineage>
</organism>
<accession>A0A8S2P3I5</accession>
<dbReference type="AlphaFoldDB" id="A0A8S2P3I5"/>
<dbReference type="Proteomes" id="UP000681722">
    <property type="component" value="Unassembled WGS sequence"/>
</dbReference>
<name>A0A8S2P3I5_9BILA</name>
<feature type="compositionally biased region" description="Acidic residues" evidence="1">
    <location>
        <begin position="8"/>
        <end position="21"/>
    </location>
</feature>